<dbReference type="InterPro" id="IPR036514">
    <property type="entry name" value="SGNH_hydro_sf"/>
</dbReference>
<gene>
    <name evidence="3" type="ORF">MNEG_6244</name>
</gene>
<organism evidence="3 4">
    <name type="scientific">Monoraphidium neglectum</name>
    <dbReference type="NCBI Taxonomy" id="145388"/>
    <lineage>
        <taxon>Eukaryota</taxon>
        <taxon>Viridiplantae</taxon>
        <taxon>Chlorophyta</taxon>
        <taxon>core chlorophytes</taxon>
        <taxon>Chlorophyceae</taxon>
        <taxon>CS clade</taxon>
        <taxon>Sphaeropleales</taxon>
        <taxon>Selenastraceae</taxon>
        <taxon>Monoraphidium</taxon>
    </lineage>
</organism>
<dbReference type="PANTHER" id="PTHR30383">
    <property type="entry name" value="THIOESTERASE 1/PROTEASE 1/LYSOPHOSPHOLIPASE L1"/>
    <property type="match status" value="1"/>
</dbReference>
<feature type="chain" id="PRO_5002246218" description="SGNH hydrolase-type esterase domain-containing protein" evidence="1">
    <location>
        <begin position="33"/>
        <end position="220"/>
    </location>
</feature>
<dbReference type="InterPro" id="IPR013830">
    <property type="entry name" value="SGNH_hydro"/>
</dbReference>
<dbReference type="KEGG" id="mng:MNEG_6244"/>
<dbReference type="Pfam" id="PF13472">
    <property type="entry name" value="Lipase_GDSL_2"/>
    <property type="match status" value="1"/>
</dbReference>
<dbReference type="RefSeq" id="XP_013900738.1">
    <property type="nucleotide sequence ID" value="XM_014045284.1"/>
</dbReference>
<accession>A0A0D2L3D7</accession>
<evidence type="ECO:0000313" key="3">
    <source>
        <dbReference type="EMBL" id="KIZ01719.1"/>
    </source>
</evidence>
<dbReference type="OrthoDB" id="529745at2759"/>
<reference evidence="3 4" key="1">
    <citation type="journal article" date="2013" name="BMC Genomics">
        <title>Reconstruction of the lipid metabolism for the microalga Monoraphidium neglectum from its genome sequence reveals characteristics suitable for biofuel production.</title>
        <authorList>
            <person name="Bogen C."/>
            <person name="Al-Dilaimi A."/>
            <person name="Albersmeier A."/>
            <person name="Wichmann J."/>
            <person name="Grundmann M."/>
            <person name="Rupp O."/>
            <person name="Lauersen K.J."/>
            <person name="Blifernez-Klassen O."/>
            <person name="Kalinowski J."/>
            <person name="Goesmann A."/>
            <person name="Mussgnug J.H."/>
            <person name="Kruse O."/>
        </authorList>
    </citation>
    <scope>NUCLEOTIDE SEQUENCE [LARGE SCALE GENOMIC DNA]</scope>
    <source>
        <strain evidence="3 4">SAG 48.87</strain>
    </source>
</reference>
<dbReference type="InterPro" id="IPR051532">
    <property type="entry name" value="Ester_Hydrolysis_Enzymes"/>
</dbReference>
<dbReference type="SUPFAM" id="SSF52266">
    <property type="entry name" value="SGNH hydrolase"/>
    <property type="match status" value="1"/>
</dbReference>
<feature type="signal peptide" evidence="1">
    <location>
        <begin position="1"/>
        <end position="32"/>
    </location>
</feature>
<dbReference type="GO" id="GO:0004622">
    <property type="term" value="F:phosphatidylcholine lysophospholipase activity"/>
    <property type="evidence" value="ECO:0007669"/>
    <property type="project" value="TreeGrafter"/>
</dbReference>
<dbReference type="EMBL" id="KK101217">
    <property type="protein sequence ID" value="KIZ01719.1"/>
    <property type="molecule type" value="Genomic_DNA"/>
</dbReference>
<evidence type="ECO:0000256" key="1">
    <source>
        <dbReference type="SAM" id="SignalP"/>
    </source>
</evidence>
<proteinExistence type="predicted"/>
<sequence length="220" mass="22675">MGSRTMMQRRVAHAAAVTALLAALLLAPRADAARLVPAKSAARATPRSRTPFKTAAALESGAPAAGPDATAPLEAGNATVVAAPEPLAALRVLALGDSITQGSVPSENANHPYTLQLQKRLQAKLRRPADVTNAAVGGAGIFAVGFNNPVTLVPYAKEMLAKNAKFDWVICLIGINDLLRMGRPADEVMRGLNDIYTPALASGSNVLAIAPLAAPGFVSK</sequence>
<dbReference type="Proteomes" id="UP000054498">
    <property type="component" value="Unassembled WGS sequence"/>
</dbReference>
<dbReference type="GeneID" id="25739120"/>
<name>A0A0D2L3D7_9CHLO</name>
<keyword evidence="4" id="KW-1185">Reference proteome</keyword>
<dbReference type="Gene3D" id="3.40.50.1110">
    <property type="entry name" value="SGNH hydrolase"/>
    <property type="match status" value="1"/>
</dbReference>
<evidence type="ECO:0000259" key="2">
    <source>
        <dbReference type="Pfam" id="PF13472"/>
    </source>
</evidence>
<keyword evidence="1" id="KW-0732">Signal</keyword>
<dbReference type="PANTHER" id="PTHR30383:SF5">
    <property type="entry name" value="SGNH HYDROLASE-TYPE ESTERASE DOMAIN-CONTAINING PROTEIN"/>
    <property type="match status" value="1"/>
</dbReference>
<protein>
    <recommendedName>
        <fullName evidence="2">SGNH hydrolase-type esterase domain-containing protein</fullName>
    </recommendedName>
</protein>
<evidence type="ECO:0000313" key="4">
    <source>
        <dbReference type="Proteomes" id="UP000054498"/>
    </source>
</evidence>
<feature type="domain" description="SGNH hydrolase-type esterase" evidence="2">
    <location>
        <begin position="94"/>
        <end position="216"/>
    </location>
</feature>
<dbReference type="AlphaFoldDB" id="A0A0D2L3D7"/>
<dbReference type="CDD" id="cd00229">
    <property type="entry name" value="SGNH_hydrolase"/>
    <property type="match status" value="1"/>
</dbReference>